<dbReference type="InterPro" id="IPR029901">
    <property type="entry name" value="Spire"/>
</dbReference>
<feature type="compositionally biased region" description="Polar residues" evidence="1">
    <location>
        <begin position="374"/>
        <end position="388"/>
    </location>
</feature>
<dbReference type="PANTHER" id="PTHR21345:SF3">
    <property type="entry name" value="PROTEIN SPIRE"/>
    <property type="match status" value="1"/>
</dbReference>
<dbReference type="GO" id="GO:0051639">
    <property type="term" value="P:actin filament network formation"/>
    <property type="evidence" value="ECO:0007669"/>
    <property type="project" value="TreeGrafter"/>
</dbReference>
<reference evidence="2" key="1">
    <citation type="submission" date="2020-11" db="EMBL/GenBank/DDBJ databases">
        <authorList>
            <person name="Tran Van P."/>
        </authorList>
    </citation>
    <scope>NUCLEOTIDE SEQUENCE</scope>
</reference>
<dbReference type="GO" id="GO:0030041">
    <property type="term" value="P:actin filament polymerization"/>
    <property type="evidence" value="ECO:0007669"/>
    <property type="project" value="TreeGrafter"/>
</dbReference>
<dbReference type="AlphaFoldDB" id="A0A7R9J0V1"/>
<dbReference type="GO" id="GO:0045010">
    <property type="term" value="P:actin nucleation"/>
    <property type="evidence" value="ECO:0007669"/>
    <property type="project" value="InterPro"/>
</dbReference>
<organism evidence="2">
    <name type="scientific">Timema californicum</name>
    <name type="common">California timema</name>
    <name type="synonym">Walking stick</name>
    <dbReference type="NCBI Taxonomy" id="61474"/>
    <lineage>
        <taxon>Eukaryota</taxon>
        <taxon>Metazoa</taxon>
        <taxon>Ecdysozoa</taxon>
        <taxon>Arthropoda</taxon>
        <taxon>Hexapoda</taxon>
        <taxon>Insecta</taxon>
        <taxon>Pterygota</taxon>
        <taxon>Neoptera</taxon>
        <taxon>Polyneoptera</taxon>
        <taxon>Phasmatodea</taxon>
        <taxon>Timematodea</taxon>
        <taxon>Timematoidea</taxon>
        <taxon>Timematidae</taxon>
        <taxon>Timema</taxon>
    </lineage>
</organism>
<name>A0A7R9J0V1_TIMCA</name>
<protein>
    <submittedName>
        <fullName evidence="2">(California timema) hypothetical protein</fullName>
    </submittedName>
</protein>
<dbReference type="EMBL" id="OE180066">
    <property type="protein sequence ID" value="CAD7570456.1"/>
    <property type="molecule type" value="Genomic_DNA"/>
</dbReference>
<dbReference type="PANTHER" id="PTHR21345">
    <property type="entry name" value="SPIRE"/>
    <property type="match status" value="1"/>
</dbReference>
<feature type="compositionally biased region" description="Polar residues" evidence="1">
    <location>
        <begin position="197"/>
        <end position="224"/>
    </location>
</feature>
<dbReference type="GO" id="GO:0030659">
    <property type="term" value="C:cytoplasmic vesicle membrane"/>
    <property type="evidence" value="ECO:0007669"/>
    <property type="project" value="TreeGrafter"/>
</dbReference>
<dbReference type="GO" id="GO:0008017">
    <property type="term" value="F:microtubule binding"/>
    <property type="evidence" value="ECO:0007669"/>
    <property type="project" value="TreeGrafter"/>
</dbReference>
<dbReference type="GO" id="GO:0003779">
    <property type="term" value="F:actin binding"/>
    <property type="evidence" value="ECO:0007669"/>
    <property type="project" value="InterPro"/>
</dbReference>
<evidence type="ECO:0000313" key="2">
    <source>
        <dbReference type="EMBL" id="CAD7570456.1"/>
    </source>
</evidence>
<gene>
    <name evidence="2" type="ORF">TCMB3V08_LOCUS3160</name>
</gene>
<sequence length="485" mass="53604">MRSVWIDPVPTPSQLVSCPLPTRSRPSLSPPTHLTRLRLWRHPECLTALSPTPVFFSIPPTVTFLSIIPRRSRGARFKVLQPEGAEKAVARLIVFVGERETSRCGLTGETDDDDDDDDEEEPQSPIAPARENGPSSSQKKKSAQWHRTGTTLSPQEYHSFIDSALECTPYDLATQCPTRRASMRRHTVVAASVIEMGTQSLPHSRPQSRGPTPSSASSETDSGNLGCTLPEMSWSRTSLQDELLHSKNWQQAMECLSLTLEEIVHIRSVLTKAELESLPVEGHVKEDVEKKKVCFLCLKTRFGLFGPKGQECKLCKRTVCTKCSSKMRIPTEHFSRVPVFALSPGLSSPEEESKESFPRSLMNRLMVPEMVRNTVGSAPSSPNLQRGESVSAPGSGMGSSMADSMEGPISLPAMSPASTTTSERRARLNRSQTVGRPEIKKEKLKGLQMVVCHDCKMMVIQIIKTSRTSRNNAIRNLTLNLSPVY</sequence>
<dbReference type="SUPFAM" id="SSF57903">
    <property type="entry name" value="FYVE/PHD zinc finger"/>
    <property type="match status" value="1"/>
</dbReference>
<feature type="compositionally biased region" description="Low complexity" evidence="1">
    <location>
        <begin position="389"/>
        <end position="405"/>
    </location>
</feature>
<dbReference type="Gene3D" id="3.30.40.10">
    <property type="entry name" value="Zinc/RING finger domain, C3HC4 (zinc finger)"/>
    <property type="match status" value="1"/>
</dbReference>
<dbReference type="GO" id="GO:0040038">
    <property type="term" value="P:polar body extrusion after meiotic divisions"/>
    <property type="evidence" value="ECO:0007669"/>
    <property type="project" value="TreeGrafter"/>
</dbReference>
<dbReference type="GO" id="GO:0048193">
    <property type="term" value="P:Golgi vesicle transport"/>
    <property type="evidence" value="ECO:0007669"/>
    <property type="project" value="TreeGrafter"/>
</dbReference>
<dbReference type="GO" id="GO:0036089">
    <property type="term" value="P:cleavage furrow formation"/>
    <property type="evidence" value="ECO:0007669"/>
    <property type="project" value="TreeGrafter"/>
</dbReference>
<accession>A0A7R9J0V1</accession>
<evidence type="ECO:0000256" key="1">
    <source>
        <dbReference type="SAM" id="MobiDB-lite"/>
    </source>
</evidence>
<feature type="region of interest" description="Disordered" evidence="1">
    <location>
        <begin position="196"/>
        <end position="224"/>
    </location>
</feature>
<proteinExistence type="predicted"/>
<feature type="compositionally biased region" description="Acidic residues" evidence="1">
    <location>
        <begin position="109"/>
        <end position="122"/>
    </location>
</feature>
<dbReference type="GO" id="GO:0051295">
    <property type="term" value="P:establishment of meiotic spindle localization"/>
    <property type="evidence" value="ECO:0007669"/>
    <property type="project" value="TreeGrafter"/>
</dbReference>
<dbReference type="InterPro" id="IPR013083">
    <property type="entry name" value="Znf_RING/FYVE/PHD"/>
</dbReference>
<feature type="region of interest" description="Disordered" evidence="1">
    <location>
        <begin position="374"/>
        <end position="433"/>
    </location>
</feature>
<feature type="region of interest" description="Disordered" evidence="1">
    <location>
        <begin position="103"/>
        <end position="149"/>
    </location>
</feature>
<dbReference type="GO" id="GO:0005938">
    <property type="term" value="C:cell cortex"/>
    <property type="evidence" value="ECO:0007669"/>
    <property type="project" value="TreeGrafter"/>
</dbReference>
<dbReference type="InterPro" id="IPR011011">
    <property type="entry name" value="Znf_FYVE_PHD"/>
</dbReference>